<dbReference type="Proteomes" id="UP001227192">
    <property type="component" value="Unassembled WGS sequence"/>
</dbReference>
<comment type="caution">
    <text evidence="2">The sequence shown here is derived from an EMBL/GenBank/DDBJ whole genome shotgun (WGS) entry which is preliminary data.</text>
</comment>
<reference evidence="2" key="2">
    <citation type="journal article" date="2016" name="Fungal Biol.">
        <title>Ochratoxin A production by Penicillium thymicola.</title>
        <authorList>
            <person name="Nguyen H.D.T."/>
            <person name="McMullin D.R."/>
            <person name="Ponomareva E."/>
            <person name="Riley R."/>
            <person name="Pomraning K.R."/>
            <person name="Baker S.E."/>
            <person name="Seifert K.A."/>
        </authorList>
    </citation>
    <scope>NUCLEOTIDE SEQUENCE</scope>
    <source>
        <strain evidence="2">DAOM 180753</strain>
    </source>
</reference>
<reference evidence="2" key="1">
    <citation type="submission" date="2015-06" db="EMBL/GenBank/DDBJ databases">
        <authorList>
            <person name="Nguyen H."/>
        </authorList>
    </citation>
    <scope>NUCLEOTIDE SEQUENCE</scope>
    <source>
        <strain evidence="2">DAOM 180753</strain>
    </source>
</reference>
<dbReference type="AlphaFoldDB" id="A0AAI9T5W3"/>
<evidence type="ECO:0000256" key="1">
    <source>
        <dbReference type="SAM" id="MobiDB-lite"/>
    </source>
</evidence>
<sequence length="38" mass="4345">KKKKKKKKKKPPQSLSQNLLSLVQVTPRTTRAAVENSR</sequence>
<evidence type="ECO:0000313" key="2">
    <source>
        <dbReference type="EMBL" id="KAJ9480499.1"/>
    </source>
</evidence>
<name>A0AAI9T5W3_PENTH</name>
<feature type="compositionally biased region" description="Low complexity" evidence="1">
    <location>
        <begin position="13"/>
        <end position="25"/>
    </location>
</feature>
<evidence type="ECO:0000313" key="3">
    <source>
        <dbReference type="Proteomes" id="UP001227192"/>
    </source>
</evidence>
<accession>A0AAI9T5W3</accession>
<feature type="region of interest" description="Disordered" evidence="1">
    <location>
        <begin position="1"/>
        <end position="38"/>
    </location>
</feature>
<protein>
    <submittedName>
        <fullName evidence="2">Uncharacterized protein</fullName>
    </submittedName>
</protein>
<feature type="compositionally biased region" description="Basic residues" evidence="1">
    <location>
        <begin position="1"/>
        <end position="11"/>
    </location>
</feature>
<feature type="non-terminal residue" evidence="2">
    <location>
        <position position="1"/>
    </location>
</feature>
<dbReference type="EMBL" id="LACB01001402">
    <property type="protein sequence ID" value="KAJ9480499.1"/>
    <property type="molecule type" value="Genomic_DNA"/>
</dbReference>
<gene>
    <name evidence="2" type="ORF">VN97_g13066</name>
</gene>
<keyword evidence="3" id="KW-1185">Reference proteome</keyword>
<proteinExistence type="predicted"/>
<organism evidence="2 3">
    <name type="scientific">Penicillium thymicola</name>
    <dbReference type="NCBI Taxonomy" id="293382"/>
    <lineage>
        <taxon>Eukaryota</taxon>
        <taxon>Fungi</taxon>
        <taxon>Dikarya</taxon>
        <taxon>Ascomycota</taxon>
        <taxon>Pezizomycotina</taxon>
        <taxon>Eurotiomycetes</taxon>
        <taxon>Eurotiomycetidae</taxon>
        <taxon>Eurotiales</taxon>
        <taxon>Aspergillaceae</taxon>
        <taxon>Penicillium</taxon>
    </lineage>
</organism>